<evidence type="ECO:0000313" key="1">
    <source>
        <dbReference type="EMBL" id="KAH7652542.1"/>
    </source>
</evidence>
<name>A0ACB7TWU9_DIOAL</name>
<evidence type="ECO:0000313" key="2">
    <source>
        <dbReference type="Proteomes" id="UP000827976"/>
    </source>
</evidence>
<gene>
    <name evidence="1" type="ORF">IHE45_19G024300</name>
</gene>
<accession>A0ACB7TWU9</accession>
<comment type="caution">
    <text evidence="1">The sequence shown here is derived from an EMBL/GenBank/DDBJ whole genome shotgun (WGS) entry which is preliminary data.</text>
</comment>
<reference evidence="2" key="1">
    <citation type="journal article" date="2022" name="Nat. Commun.">
        <title>Chromosome evolution and the genetic basis of agronomically important traits in greater yam.</title>
        <authorList>
            <person name="Bredeson J.V."/>
            <person name="Lyons J.B."/>
            <person name="Oniyinde I.O."/>
            <person name="Okereke N.R."/>
            <person name="Kolade O."/>
            <person name="Nnabue I."/>
            <person name="Nwadili C.O."/>
            <person name="Hribova E."/>
            <person name="Parker M."/>
            <person name="Nwogha J."/>
            <person name="Shu S."/>
            <person name="Carlson J."/>
            <person name="Kariba R."/>
            <person name="Muthemba S."/>
            <person name="Knop K."/>
            <person name="Barton G.J."/>
            <person name="Sherwood A.V."/>
            <person name="Lopez-Montes A."/>
            <person name="Asiedu R."/>
            <person name="Jamnadass R."/>
            <person name="Muchugi A."/>
            <person name="Goodstein D."/>
            <person name="Egesi C.N."/>
            <person name="Featherston J."/>
            <person name="Asfaw A."/>
            <person name="Simpson G.G."/>
            <person name="Dolezel J."/>
            <person name="Hendre P.S."/>
            <person name="Van Deynze A."/>
            <person name="Kumar P.L."/>
            <person name="Obidiegwu J.E."/>
            <person name="Bhattacharjee R."/>
            <person name="Rokhsar D.S."/>
        </authorList>
    </citation>
    <scope>NUCLEOTIDE SEQUENCE [LARGE SCALE GENOMIC DNA]</scope>
    <source>
        <strain evidence="2">cv. TDa95/00328</strain>
    </source>
</reference>
<dbReference type="EMBL" id="CM037029">
    <property type="protein sequence ID" value="KAH7652542.1"/>
    <property type="molecule type" value="Genomic_DNA"/>
</dbReference>
<sequence length="170" mass="18614">MASEPEIGAEDGGRMRARFYPIIIGMVGPPQSDRVVLVNPFTQGMVVLQGGMELVSEILGSGGVPPASKASIEAMRTVEGGEEKEEECSVCLDAMMVAVEAVKEMPCGHRYHEGCIERWLRIHGSCPICRYRMPVEERRGSDKSGERELWFLGFGSRGRSHSDEGDGDPE</sequence>
<proteinExistence type="predicted"/>
<dbReference type="Proteomes" id="UP000827976">
    <property type="component" value="Chromosome 19"/>
</dbReference>
<organism evidence="1 2">
    <name type="scientific">Dioscorea alata</name>
    <name type="common">Purple yam</name>
    <dbReference type="NCBI Taxonomy" id="55571"/>
    <lineage>
        <taxon>Eukaryota</taxon>
        <taxon>Viridiplantae</taxon>
        <taxon>Streptophyta</taxon>
        <taxon>Embryophyta</taxon>
        <taxon>Tracheophyta</taxon>
        <taxon>Spermatophyta</taxon>
        <taxon>Magnoliopsida</taxon>
        <taxon>Liliopsida</taxon>
        <taxon>Dioscoreales</taxon>
        <taxon>Dioscoreaceae</taxon>
        <taxon>Dioscorea</taxon>
    </lineage>
</organism>
<protein>
    <submittedName>
        <fullName evidence="1">Zinc finger RING/FYVE/PHD-type protein</fullName>
    </submittedName>
</protein>
<keyword evidence="2" id="KW-1185">Reference proteome</keyword>